<organism evidence="1 2">
    <name type="scientific">Ancylostoma ceylanicum</name>
    <dbReference type="NCBI Taxonomy" id="53326"/>
    <lineage>
        <taxon>Eukaryota</taxon>
        <taxon>Metazoa</taxon>
        <taxon>Ecdysozoa</taxon>
        <taxon>Nematoda</taxon>
        <taxon>Chromadorea</taxon>
        <taxon>Rhabditida</taxon>
        <taxon>Rhabditina</taxon>
        <taxon>Rhabditomorpha</taxon>
        <taxon>Strongyloidea</taxon>
        <taxon>Ancylostomatidae</taxon>
        <taxon>Ancylostomatinae</taxon>
        <taxon>Ancylostoma</taxon>
    </lineage>
</organism>
<evidence type="ECO:0000313" key="2">
    <source>
        <dbReference type="Proteomes" id="UP000024635"/>
    </source>
</evidence>
<dbReference type="Proteomes" id="UP000024635">
    <property type="component" value="Unassembled WGS sequence"/>
</dbReference>
<protein>
    <submittedName>
        <fullName evidence="1">Uncharacterized protein</fullName>
    </submittedName>
</protein>
<keyword evidence="2" id="KW-1185">Reference proteome</keyword>
<reference evidence="2" key="1">
    <citation type="journal article" date="2015" name="Nat. Genet.">
        <title>The genome and transcriptome of the zoonotic hookworm Ancylostoma ceylanicum identify infection-specific gene families.</title>
        <authorList>
            <person name="Schwarz E.M."/>
            <person name="Hu Y."/>
            <person name="Antoshechkin I."/>
            <person name="Miller M.M."/>
            <person name="Sternberg P.W."/>
            <person name="Aroian R.V."/>
        </authorList>
    </citation>
    <scope>NUCLEOTIDE SEQUENCE</scope>
    <source>
        <strain evidence="2">HY135</strain>
    </source>
</reference>
<dbReference type="AlphaFoldDB" id="A0A016SR92"/>
<sequence>MWQACIGNDSKNPNRNSLEKLCQDKFIHQLRNLILHYGSLYFSCDSIILIVQFDYFLCFTYLTIQMTATTSEYCLATGAVAFLNRRVACPLQHIHIIPTSCSNRNDNHARLHLLSELI</sequence>
<name>A0A016SR92_9BILA</name>
<dbReference type="EMBL" id="JARK01001524">
    <property type="protein sequence ID" value="EYB92921.1"/>
    <property type="molecule type" value="Genomic_DNA"/>
</dbReference>
<accession>A0A016SR92</accession>
<proteinExistence type="predicted"/>
<evidence type="ECO:0000313" key="1">
    <source>
        <dbReference type="EMBL" id="EYB92921.1"/>
    </source>
</evidence>
<comment type="caution">
    <text evidence="1">The sequence shown here is derived from an EMBL/GenBank/DDBJ whole genome shotgun (WGS) entry which is preliminary data.</text>
</comment>
<gene>
    <name evidence="1" type="primary">Acey_s0188.g1138</name>
    <name evidence="1" type="ORF">Y032_0188g1138</name>
</gene>